<dbReference type="PANTHER" id="PTHR46423:SF1">
    <property type="entry name" value="RNA POLYMERASE II-ASSOCIATED PROTEIN 3"/>
    <property type="match status" value="1"/>
</dbReference>
<dbReference type="SUPFAM" id="SSF48452">
    <property type="entry name" value="TPR-like"/>
    <property type="match status" value="1"/>
</dbReference>
<dbReference type="InterPro" id="IPR051966">
    <property type="entry name" value="RPAP3"/>
</dbReference>
<dbReference type="GO" id="GO:0101031">
    <property type="term" value="C:protein folding chaperone complex"/>
    <property type="evidence" value="ECO:0007669"/>
    <property type="project" value="TreeGrafter"/>
</dbReference>
<comment type="similarity">
    <text evidence="3">Belongs to the RPAP3 family.</text>
</comment>
<evidence type="ECO:0000256" key="5">
    <source>
        <dbReference type="PROSITE-ProRule" id="PRU00339"/>
    </source>
</evidence>
<reference evidence="7 8" key="1">
    <citation type="journal article" date="2021" name="Genome Biol.">
        <title>AFLAP: assembly-free linkage analysis pipeline using k-mers from genome sequencing data.</title>
        <authorList>
            <person name="Fletcher K."/>
            <person name="Zhang L."/>
            <person name="Gil J."/>
            <person name="Han R."/>
            <person name="Cavanaugh K."/>
            <person name="Michelmore R."/>
        </authorList>
    </citation>
    <scope>NUCLEOTIDE SEQUENCE [LARGE SCALE GENOMIC DNA]</scope>
    <source>
        <strain evidence="7 8">SF5</strain>
    </source>
</reference>
<keyword evidence="8" id="KW-1185">Reference proteome</keyword>
<dbReference type="KEGG" id="blac:94344954"/>
<comment type="caution">
    <text evidence="7">The sequence shown here is derived from an EMBL/GenBank/DDBJ whole genome shotgun (WGS) entry which is preliminary data.</text>
</comment>
<evidence type="ECO:0000256" key="2">
    <source>
        <dbReference type="ARBA" id="ARBA00022803"/>
    </source>
</evidence>
<dbReference type="PANTHER" id="PTHR46423">
    <property type="entry name" value="RNA POLYMERASE II-ASSOCIATED PROTEIN 3"/>
    <property type="match status" value="1"/>
</dbReference>
<dbReference type="InterPro" id="IPR011990">
    <property type="entry name" value="TPR-like_helical_dom_sf"/>
</dbReference>
<dbReference type="EMBL" id="SHOA02000023">
    <property type="protein sequence ID" value="TDH74194.1"/>
    <property type="molecule type" value="Genomic_DNA"/>
</dbReference>
<feature type="domain" description="RNA-polymerase II-associated protein 3-like C-terminal" evidence="6">
    <location>
        <begin position="289"/>
        <end position="397"/>
    </location>
</feature>
<dbReference type="Proteomes" id="UP000294530">
    <property type="component" value="Unassembled WGS sequence"/>
</dbReference>
<dbReference type="Pfam" id="PF13877">
    <property type="entry name" value="RPAP3_C"/>
    <property type="match status" value="1"/>
</dbReference>
<gene>
    <name evidence="7" type="ORF">CCR75_001178</name>
</gene>
<dbReference type="OrthoDB" id="2423701at2759"/>
<dbReference type="InterPro" id="IPR019734">
    <property type="entry name" value="TPR_rpt"/>
</dbReference>
<proteinExistence type="inferred from homology"/>
<accession>A0A976ILT1</accession>
<evidence type="ECO:0000313" key="8">
    <source>
        <dbReference type="Proteomes" id="UP000294530"/>
    </source>
</evidence>
<name>A0A976ILT1_BRELC</name>
<evidence type="ECO:0000256" key="4">
    <source>
        <dbReference type="ARBA" id="ARBA00040133"/>
    </source>
</evidence>
<evidence type="ECO:0000313" key="7">
    <source>
        <dbReference type="EMBL" id="TDH74194.1"/>
    </source>
</evidence>
<dbReference type="GeneID" id="94344954"/>
<sequence length="440" mass="49637">MEPSTLSMVKDHVSDLYAWEKAISKNEKVRKGASTNFAVPPPREATFVTLKFSDETINSTSTSTKSLDAHTYDKGYKCQKAKTKEPSVSSPLLENREDFERINGNTYYKQGDYVAAIKSYTRCLEYNPHNTVVLSNRAMAYLKIHEYINAENDCTEAVKSDPTHVKSYMRRGTARNALGRHRLALLDFHRAATLDSKNRQIQTQLQSTRELIRTAIKRSPKQTKFSIEIKDNSNLSKQPSIHAKASIKLHESDEALPYPCSANAISSQSQVTNASKSSGVLLPKLPEKAPATSYEFGRIWKALALRGSIVEKRRLLTLRANYLRKIDPSTLCKIFKSGMESEMLCEIFHALREAVLVSTENSVVSNESVTFARFFAVELTKVPRFNMTMMLLSSTEKEDIAYVLKRTEALLPNDKRPEMANLNKLYDSLGRYSACSCVDE</sequence>
<keyword evidence="2 5" id="KW-0802">TPR repeat</keyword>
<evidence type="ECO:0000256" key="1">
    <source>
        <dbReference type="ARBA" id="ARBA00022737"/>
    </source>
</evidence>
<dbReference type="PROSITE" id="PS50005">
    <property type="entry name" value="TPR"/>
    <property type="match status" value="1"/>
</dbReference>
<keyword evidence="1" id="KW-0677">Repeat</keyword>
<dbReference type="InterPro" id="IPR025986">
    <property type="entry name" value="RPAP3-like_C"/>
</dbReference>
<dbReference type="Pfam" id="PF00515">
    <property type="entry name" value="TPR_1"/>
    <property type="match status" value="1"/>
</dbReference>
<protein>
    <recommendedName>
        <fullName evidence="4">RNA polymerase II-associated protein 3</fullName>
    </recommendedName>
</protein>
<dbReference type="AlphaFoldDB" id="A0A976ILT1"/>
<organism evidence="7 8">
    <name type="scientific">Bremia lactucae</name>
    <name type="common">Lettuce downy mildew</name>
    <dbReference type="NCBI Taxonomy" id="4779"/>
    <lineage>
        <taxon>Eukaryota</taxon>
        <taxon>Sar</taxon>
        <taxon>Stramenopiles</taxon>
        <taxon>Oomycota</taxon>
        <taxon>Peronosporomycetes</taxon>
        <taxon>Peronosporales</taxon>
        <taxon>Peronosporaceae</taxon>
        <taxon>Bremia</taxon>
    </lineage>
</organism>
<dbReference type="Gene3D" id="1.25.40.10">
    <property type="entry name" value="Tetratricopeptide repeat domain"/>
    <property type="match status" value="1"/>
</dbReference>
<dbReference type="SMART" id="SM00028">
    <property type="entry name" value="TPR"/>
    <property type="match status" value="3"/>
</dbReference>
<evidence type="ECO:0000259" key="6">
    <source>
        <dbReference type="Pfam" id="PF13877"/>
    </source>
</evidence>
<evidence type="ECO:0000256" key="3">
    <source>
        <dbReference type="ARBA" id="ARBA00038275"/>
    </source>
</evidence>
<dbReference type="RefSeq" id="XP_067823692.1">
    <property type="nucleotide sequence ID" value="XM_067959283.1"/>
</dbReference>
<feature type="repeat" description="TPR" evidence="5">
    <location>
        <begin position="97"/>
        <end position="130"/>
    </location>
</feature>